<name>A0A5R9BUV3_9LACO</name>
<protein>
    <recommendedName>
        <fullName evidence="1">DUF5348 domain-containing protein</fullName>
    </recommendedName>
</protein>
<reference evidence="2 3" key="1">
    <citation type="submission" date="2019-05" db="EMBL/GenBank/DDBJ databases">
        <title>The metagenome of a microbial culture collection derived from dairy environment covers the genomic content of the human microbiome.</title>
        <authorList>
            <person name="Roder T."/>
            <person name="Wuthrich D."/>
            <person name="Sattari Z."/>
            <person name="Von Ah U."/>
            <person name="Bar C."/>
            <person name="Ronchi F."/>
            <person name="Macpherson A.J."/>
            <person name="Ganal-Vonarburg S.C."/>
            <person name="Bruggmann R."/>
            <person name="Vergeres G."/>
        </authorList>
    </citation>
    <scope>NUCLEOTIDE SEQUENCE [LARGE SCALE GENOMIC DNA]</scope>
    <source>
        <strain evidence="2 3">FAM 18815</strain>
    </source>
</reference>
<dbReference type="Gene3D" id="2.40.10.390">
    <property type="match status" value="1"/>
</dbReference>
<dbReference type="AlphaFoldDB" id="A0A5R9BUV3"/>
<sequence length="62" mass="7008">MTGIIYNPDSQRYEIDGYGLHAGDMIQIANRDHYDRVEYDQGGWYLVGGHDYDLAGLSARLA</sequence>
<comment type="caution">
    <text evidence="2">The sequence shown here is derived from an EMBL/GenBank/DDBJ whole genome shotgun (WGS) entry which is preliminary data.</text>
</comment>
<dbReference type="Proteomes" id="UP000305541">
    <property type="component" value="Unassembled WGS sequence"/>
</dbReference>
<accession>A0A5R9BUV3</accession>
<evidence type="ECO:0000259" key="1">
    <source>
        <dbReference type="Pfam" id="PF17295"/>
    </source>
</evidence>
<dbReference type="EMBL" id="VBTH01000014">
    <property type="protein sequence ID" value="TLQ03781.1"/>
    <property type="molecule type" value="Genomic_DNA"/>
</dbReference>
<evidence type="ECO:0000313" key="2">
    <source>
        <dbReference type="EMBL" id="TLQ03781.1"/>
    </source>
</evidence>
<dbReference type="InterPro" id="IPR035255">
    <property type="entry name" value="DUF5348"/>
</dbReference>
<proteinExistence type="predicted"/>
<evidence type="ECO:0000313" key="3">
    <source>
        <dbReference type="Proteomes" id="UP000305541"/>
    </source>
</evidence>
<organism evidence="2 3">
    <name type="scientific">Pediococcus stilesii</name>
    <dbReference type="NCBI Taxonomy" id="331679"/>
    <lineage>
        <taxon>Bacteria</taxon>
        <taxon>Bacillati</taxon>
        <taxon>Bacillota</taxon>
        <taxon>Bacilli</taxon>
        <taxon>Lactobacillales</taxon>
        <taxon>Lactobacillaceae</taxon>
        <taxon>Pediococcus</taxon>
    </lineage>
</organism>
<dbReference type="Pfam" id="PF17295">
    <property type="entry name" value="DUF5348"/>
    <property type="match status" value="1"/>
</dbReference>
<dbReference type="RefSeq" id="WP_138474635.1">
    <property type="nucleotide sequence ID" value="NZ_VBTH01000014.1"/>
</dbReference>
<feature type="domain" description="DUF5348" evidence="1">
    <location>
        <begin position="4"/>
        <end position="60"/>
    </location>
</feature>
<gene>
    <name evidence="2" type="ORF">FEZ51_07680</name>
</gene>